<dbReference type="InterPro" id="IPR026881">
    <property type="entry name" value="WYL_dom"/>
</dbReference>
<evidence type="ECO:0000256" key="1">
    <source>
        <dbReference type="SAM" id="MobiDB-lite"/>
    </source>
</evidence>
<dbReference type="EMBL" id="JAMQPR010000003">
    <property type="protein sequence ID" value="MCW7506104.1"/>
    <property type="molecule type" value="Genomic_DNA"/>
</dbReference>
<sequence length="365" mass="42776">MAKNLTKEEQIQKGLEVLLLGREWYLKEKTKNQHDEIMNVGDLYTRFDEIHQIDTDPEAWKKGLLEDKEDDDPDKKTSLQEIVRKRLSNYQKEIKDKFNVTINFQSKECNLQESDLSKIFSISLTILKSFAHFTSDEALQIVLKNWKDKIALPTFLIVVRYAIKFNLPIEFQYKKLMNIRLEQRRVYPRAITLVEGNLGLIAYDTKDKNTKSFMLSRIQNPKLDFYSALISSLSNETELPNFDLIDYLNNNPFAKFQKKEVTYTIWMAKNNLDYFLHSINIPCSVIEEDAKTNSATVEIKTHNEYLIFDILFNYERYAKLIGPKEAVATFRSKLNNLSQFYSETKLKQTTKKDSPTKGSQKGKRK</sequence>
<evidence type="ECO:0000259" key="2">
    <source>
        <dbReference type="Pfam" id="PF13280"/>
    </source>
</evidence>
<proteinExistence type="predicted"/>
<dbReference type="Proteomes" id="UP001208794">
    <property type="component" value="Unassembled WGS sequence"/>
</dbReference>
<name>A0ABT3MCZ8_9LEPT</name>
<evidence type="ECO:0000313" key="4">
    <source>
        <dbReference type="Proteomes" id="UP001208794"/>
    </source>
</evidence>
<dbReference type="PANTHER" id="PTHR34580">
    <property type="match status" value="1"/>
</dbReference>
<dbReference type="PROSITE" id="PS52050">
    <property type="entry name" value="WYL"/>
    <property type="match status" value="1"/>
</dbReference>
<evidence type="ECO:0000313" key="3">
    <source>
        <dbReference type="EMBL" id="MCW7506104.1"/>
    </source>
</evidence>
<gene>
    <name evidence="3" type="ORF">ND855_18360</name>
</gene>
<reference evidence="3 4" key="1">
    <citation type="submission" date="2022-06" db="EMBL/GenBank/DDBJ databases">
        <title>Leptospira isolates from biofilms formed at urban environments.</title>
        <authorList>
            <person name="Ribeiro P.S."/>
            <person name="Sousa T."/>
            <person name="Carvalho N."/>
            <person name="Aburjaile F."/>
            <person name="Neves F."/>
            <person name="Oliveira D."/>
            <person name="Blanco L."/>
            <person name="Lima J."/>
            <person name="Costa F."/>
            <person name="Brenig B."/>
            <person name="Soares S."/>
            <person name="Ramos R."/>
            <person name="Goes-Neto A."/>
            <person name="Matiuzzi M."/>
            <person name="Azevedo V."/>
            <person name="Ristow P."/>
        </authorList>
    </citation>
    <scope>NUCLEOTIDE SEQUENCE [LARGE SCALE GENOMIC DNA]</scope>
    <source>
        <strain evidence="3 4">VSF14</strain>
    </source>
</reference>
<organism evidence="3 4">
    <name type="scientific">Leptospira paudalimensis</name>
    <dbReference type="NCBI Taxonomy" id="2950024"/>
    <lineage>
        <taxon>Bacteria</taxon>
        <taxon>Pseudomonadati</taxon>
        <taxon>Spirochaetota</taxon>
        <taxon>Spirochaetia</taxon>
        <taxon>Leptospirales</taxon>
        <taxon>Leptospiraceae</taxon>
        <taxon>Leptospira</taxon>
    </lineage>
</organism>
<accession>A0ABT3MCZ8</accession>
<dbReference type="RefSeq" id="WP_265359662.1">
    <property type="nucleotide sequence ID" value="NZ_JAMQPR010000003.1"/>
</dbReference>
<protein>
    <submittedName>
        <fullName evidence="3">WYL domain-containing protein</fullName>
    </submittedName>
</protein>
<feature type="compositionally biased region" description="Basic and acidic residues" evidence="1">
    <location>
        <begin position="346"/>
        <end position="355"/>
    </location>
</feature>
<dbReference type="PANTHER" id="PTHR34580:SF1">
    <property type="entry name" value="PROTEIN PAFC"/>
    <property type="match status" value="1"/>
</dbReference>
<dbReference type="Pfam" id="PF13280">
    <property type="entry name" value="WYL"/>
    <property type="match status" value="1"/>
</dbReference>
<dbReference type="InterPro" id="IPR051534">
    <property type="entry name" value="CBASS_pafABC_assoc_protein"/>
</dbReference>
<comment type="caution">
    <text evidence="3">The sequence shown here is derived from an EMBL/GenBank/DDBJ whole genome shotgun (WGS) entry which is preliminary data.</text>
</comment>
<feature type="region of interest" description="Disordered" evidence="1">
    <location>
        <begin position="346"/>
        <end position="365"/>
    </location>
</feature>
<feature type="domain" description="WYL" evidence="2">
    <location>
        <begin position="158"/>
        <end position="222"/>
    </location>
</feature>
<keyword evidence="4" id="KW-1185">Reference proteome</keyword>